<keyword evidence="9 10" id="KW-0961">Cell wall biogenesis/degradation</keyword>
<evidence type="ECO:0000256" key="7">
    <source>
        <dbReference type="ARBA" id="ARBA00023136"/>
    </source>
</evidence>
<evidence type="ECO:0000256" key="6">
    <source>
        <dbReference type="ARBA" id="ARBA00022984"/>
    </source>
</evidence>
<comment type="function">
    <text evidence="10">Cell wall formation. Catalyzes the transfer of a GlcNAc subunit on undecaprenyl-pyrophosphoryl-MurNAc-pentapeptide (lipid intermediate I) to form undecaprenyl-pyrophosphoryl-MurNAc-(pentapeptide)GlcNAc (lipid intermediate II).</text>
</comment>
<comment type="subcellular location">
    <subcellularLocation>
        <location evidence="10">Cell membrane</location>
        <topology evidence="10">Peripheral membrane protein</topology>
        <orientation evidence="10">Cytoplasmic side</orientation>
    </subcellularLocation>
</comment>
<keyword evidence="1 10" id="KW-1003">Cell membrane</keyword>
<feature type="binding site" evidence="10">
    <location>
        <position position="201"/>
    </location>
    <ligand>
        <name>UDP-N-acetyl-alpha-D-glucosamine</name>
        <dbReference type="ChEBI" id="CHEBI:57705"/>
    </ligand>
</feature>
<comment type="similarity">
    <text evidence="10">Belongs to the glycosyltransferase 28 family. MurG subfamily.</text>
</comment>
<evidence type="ECO:0000256" key="2">
    <source>
        <dbReference type="ARBA" id="ARBA00022618"/>
    </source>
</evidence>
<keyword evidence="5 10" id="KW-0133">Cell shape</keyword>
<dbReference type="GO" id="GO:0071555">
    <property type="term" value="P:cell wall organization"/>
    <property type="evidence" value="ECO:0007669"/>
    <property type="project" value="UniProtKB-KW"/>
</dbReference>
<protein>
    <recommendedName>
        <fullName evidence="10">UDP-N-acetylglucosamine--N-acetylmuramyl-(pentapeptide) pyrophosphoryl-undecaprenol N-acetylglucosamine transferase</fullName>
        <ecNumber evidence="10">2.4.1.227</ecNumber>
    </recommendedName>
    <alternativeName>
        <fullName evidence="10">Undecaprenyl-PP-MurNAc-pentapeptide-UDPGlcNAc GlcNAc transferase</fullName>
    </alternativeName>
</protein>
<dbReference type="GO" id="GO:0005886">
    <property type="term" value="C:plasma membrane"/>
    <property type="evidence" value="ECO:0007669"/>
    <property type="project" value="UniProtKB-SubCell"/>
</dbReference>
<comment type="caution">
    <text evidence="13">The sequence shown here is derived from an EMBL/GenBank/DDBJ whole genome shotgun (WGS) entry which is preliminary data.</text>
</comment>
<feature type="binding site" evidence="10">
    <location>
        <position position="171"/>
    </location>
    <ligand>
        <name>UDP-N-acetyl-alpha-D-glucosamine</name>
        <dbReference type="ChEBI" id="CHEBI:57705"/>
    </ligand>
</feature>
<sequence>MKILFTGGGTGGHILPIIGIVREIRRLSPQKDLQFYYIGPKDDFGSILLSQEGIKIKTVLAGKVRRYMDWKTIFQNLTDVLLKIPMGIFQAFFYVFFLAPDLIFSKGGFGSIPGVISSWLLRVPIFLHESDVTPGLANRFISRFALEIFVSFPRTEYFPPKKMIQVGNPIRREILESSREKGREFFKLSGEKPVILILGGSQGAQRVNDKILEILAELLENFYVLHQCGEKNFPEVKAESKAILPEGLDKNYRLFPFLKEEELKQAYAVCDLIVSRAGSGSLFEIAAWGKPSILIPLPEAAQNHQVKNAYAYAEGGAAIVMEEANFTSHFFLEKLKYLFSRPEELERLQKAAREFSKPQAAKIIAAYIYSYLAGQ</sequence>
<dbReference type="Pfam" id="PF03033">
    <property type="entry name" value="Glyco_transf_28"/>
    <property type="match status" value="1"/>
</dbReference>
<dbReference type="AlphaFoldDB" id="A0A2G9YS15"/>
<dbReference type="PANTHER" id="PTHR21015:SF27">
    <property type="entry name" value="UDP-N-ACETYLGLUCOSAMINE--N-ACETYLMURAMYL-(PENTAPEPTIDE) PYROPHOSPHORYL-UNDECAPRENOL N-ACETYLGLUCOSAMINE TRANSFERASE"/>
    <property type="match status" value="1"/>
</dbReference>
<feature type="binding site" evidence="10">
    <location>
        <position position="305"/>
    </location>
    <ligand>
        <name>UDP-N-acetyl-alpha-D-glucosamine</name>
        <dbReference type="ChEBI" id="CHEBI:57705"/>
    </ligand>
</feature>
<reference evidence="13 14" key="1">
    <citation type="submission" date="2017-09" db="EMBL/GenBank/DDBJ databases">
        <title>Depth-based differentiation of microbial function through sediment-hosted aquifers and enrichment of novel symbionts in the deep terrestrial subsurface.</title>
        <authorList>
            <person name="Probst A.J."/>
            <person name="Ladd B."/>
            <person name="Jarett J.K."/>
            <person name="Geller-Mcgrath D.E."/>
            <person name="Sieber C.M."/>
            <person name="Emerson J.B."/>
            <person name="Anantharaman K."/>
            <person name="Thomas B.C."/>
            <person name="Malmstrom R."/>
            <person name="Stieglmeier M."/>
            <person name="Klingl A."/>
            <person name="Woyke T."/>
            <person name="Ryan C.M."/>
            <person name="Banfield J.F."/>
        </authorList>
    </citation>
    <scope>NUCLEOTIDE SEQUENCE [LARGE SCALE GENOMIC DNA]</scope>
    <source>
        <strain evidence="13">CG23_combo_of_CG06-09_8_20_14_all_39_25</strain>
    </source>
</reference>
<dbReference type="GO" id="GO:0009252">
    <property type="term" value="P:peptidoglycan biosynthetic process"/>
    <property type="evidence" value="ECO:0007669"/>
    <property type="project" value="UniProtKB-UniRule"/>
</dbReference>
<comment type="caution">
    <text evidence="10">Lacks conserved residue(s) required for the propagation of feature annotation.</text>
</comment>
<feature type="domain" description="Glycosyltransferase family 28 N-terminal" evidence="11">
    <location>
        <begin position="3"/>
        <end position="149"/>
    </location>
</feature>
<dbReference type="InterPro" id="IPR007235">
    <property type="entry name" value="Glyco_trans_28_C"/>
</dbReference>
<evidence type="ECO:0000259" key="12">
    <source>
        <dbReference type="Pfam" id="PF04101"/>
    </source>
</evidence>
<dbReference type="InterPro" id="IPR006009">
    <property type="entry name" value="GlcNAc_MurG"/>
</dbReference>
<proteinExistence type="inferred from homology"/>
<evidence type="ECO:0000259" key="11">
    <source>
        <dbReference type="Pfam" id="PF03033"/>
    </source>
</evidence>
<evidence type="ECO:0000256" key="9">
    <source>
        <dbReference type="ARBA" id="ARBA00023316"/>
    </source>
</evidence>
<dbReference type="Gene3D" id="3.40.50.2000">
    <property type="entry name" value="Glycogen Phosphorylase B"/>
    <property type="match status" value="2"/>
</dbReference>
<evidence type="ECO:0000256" key="1">
    <source>
        <dbReference type="ARBA" id="ARBA00022475"/>
    </source>
</evidence>
<organism evidence="13 14">
    <name type="scientific">Candidatus Nealsonbacteria bacterium CG23_combo_of_CG06-09_8_20_14_all_39_25</name>
    <dbReference type="NCBI Taxonomy" id="1974723"/>
    <lineage>
        <taxon>Bacteria</taxon>
        <taxon>Candidatus Nealsoniibacteriota</taxon>
    </lineage>
</organism>
<dbReference type="GO" id="GO:0051301">
    <property type="term" value="P:cell division"/>
    <property type="evidence" value="ECO:0007669"/>
    <property type="project" value="UniProtKB-KW"/>
</dbReference>
<dbReference type="GO" id="GO:0005975">
    <property type="term" value="P:carbohydrate metabolic process"/>
    <property type="evidence" value="ECO:0007669"/>
    <property type="project" value="InterPro"/>
</dbReference>
<evidence type="ECO:0000256" key="3">
    <source>
        <dbReference type="ARBA" id="ARBA00022676"/>
    </source>
</evidence>
<evidence type="ECO:0000313" key="13">
    <source>
        <dbReference type="EMBL" id="PIP22026.1"/>
    </source>
</evidence>
<dbReference type="HAMAP" id="MF_00033">
    <property type="entry name" value="MurG"/>
    <property type="match status" value="1"/>
</dbReference>
<evidence type="ECO:0000256" key="8">
    <source>
        <dbReference type="ARBA" id="ARBA00023306"/>
    </source>
</evidence>
<dbReference type="PANTHER" id="PTHR21015">
    <property type="entry name" value="UDP-N-ACETYLGLUCOSAMINE--N-ACETYLMURAMYL-(PENTAPEPTIDE) PYROPHOSPHORYL-UNDECAPRENOL N-ACETYLGLUCOSAMINE TRANSFERASE 1"/>
    <property type="match status" value="1"/>
</dbReference>
<evidence type="ECO:0000256" key="4">
    <source>
        <dbReference type="ARBA" id="ARBA00022679"/>
    </source>
</evidence>
<dbReference type="GO" id="GO:0051991">
    <property type="term" value="F:UDP-N-acetyl-D-glucosamine:N-acetylmuramoyl-L-alanyl-D-glutamyl-meso-2,6-diaminopimelyl-D-alanyl-D-alanine-diphosphoundecaprenol 4-beta-N-acetylglucosaminlytransferase activity"/>
    <property type="evidence" value="ECO:0007669"/>
    <property type="project" value="RHEA"/>
</dbReference>
<dbReference type="SUPFAM" id="SSF53756">
    <property type="entry name" value="UDP-Glycosyltransferase/glycogen phosphorylase"/>
    <property type="match status" value="1"/>
</dbReference>
<keyword evidence="2 10" id="KW-0132">Cell division</keyword>
<dbReference type="EC" id="2.4.1.227" evidence="10"/>
<evidence type="ECO:0000313" key="14">
    <source>
        <dbReference type="Proteomes" id="UP000229054"/>
    </source>
</evidence>
<dbReference type="Pfam" id="PF04101">
    <property type="entry name" value="Glyco_tran_28_C"/>
    <property type="match status" value="1"/>
</dbReference>
<keyword evidence="8 10" id="KW-0131">Cell cycle</keyword>
<gene>
    <name evidence="10" type="primary">murG</name>
    <name evidence="13" type="ORF">COX38_02945</name>
</gene>
<keyword evidence="7 10" id="KW-0472">Membrane</keyword>
<dbReference type="EMBL" id="PCRN01000098">
    <property type="protein sequence ID" value="PIP22026.1"/>
    <property type="molecule type" value="Genomic_DNA"/>
</dbReference>
<comment type="catalytic activity">
    <reaction evidence="10">
        <text>di-trans,octa-cis-undecaprenyl diphospho-N-acetyl-alpha-D-muramoyl-L-alanyl-D-glutamyl-meso-2,6-diaminopimeloyl-D-alanyl-D-alanine + UDP-N-acetyl-alpha-D-glucosamine = di-trans,octa-cis-undecaprenyl diphospho-[N-acetyl-alpha-D-glucosaminyl-(1-&gt;4)]-N-acetyl-alpha-D-muramoyl-L-alanyl-D-glutamyl-meso-2,6-diaminopimeloyl-D-alanyl-D-alanine + UDP + H(+)</text>
        <dbReference type="Rhea" id="RHEA:31227"/>
        <dbReference type="ChEBI" id="CHEBI:15378"/>
        <dbReference type="ChEBI" id="CHEBI:57705"/>
        <dbReference type="ChEBI" id="CHEBI:58223"/>
        <dbReference type="ChEBI" id="CHEBI:61387"/>
        <dbReference type="ChEBI" id="CHEBI:61388"/>
        <dbReference type="EC" id="2.4.1.227"/>
    </reaction>
</comment>
<feature type="domain" description="Glycosyl transferase family 28 C-terminal" evidence="12">
    <location>
        <begin position="194"/>
        <end position="362"/>
    </location>
</feature>
<dbReference type="InterPro" id="IPR004276">
    <property type="entry name" value="GlycoTrans_28_N"/>
</dbReference>
<name>A0A2G9YS15_9BACT</name>
<evidence type="ECO:0000256" key="5">
    <source>
        <dbReference type="ARBA" id="ARBA00022960"/>
    </source>
</evidence>
<comment type="pathway">
    <text evidence="10">Cell wall biogenesis; peptidoglycan biosynthesis.</text>
</comment>
<keyword evidence="4 10" id="KW-0808">Transferase</keyword>
<dbReference type="Proteomes" id="UP000229054">
    <property type="component" value="Unassembled WGS sequence"/>
</dbReference>
<feature type="binding site" evidence="10">
    <location>
        <begin position="10"/>
        <end position="12"/>
    </location>
    <ligand>
        <name>UDP-N-acetyl-alpha-D-glucosamine</name>
        <dbReference type="ChEBI" id="CHEBI:57705"/>
    </ligand>
</feature>
<dbReference type="UniPathway" id="UPA00219"/>
<dbReference type="CDD" id="cd03785">
    <property type="entry name" value="GT28_MurG"/>
    <property type="match status" value="1"/>
</dbReference>
<accession>A0A2G9YS15</accession>
<dbReference type="GO" id="GO:0008360">
    <property type="term" value="P:regulation of cell shape"/>
    <property type="evidence" value="ECO:0007669"/>
    <property type="project" value="UniProtKB-KW"/>
</dbReference>
<dbReference type="GO" id="GO:0050511">
    <property type="term" value="F:undecaprenyldiphospho-muramoylpentapeptide beta-N-acetylglucosaminyltransferase activity"/>
    <property type="evidence" value="ECO:0007669"/>
    <property type="project" value="UniProtKB-UniRule"/>
</dbReference>
<keyword evidence="6 10" id="KW-0573">Peptidoglycan synthesis</keyword>
<evidence type="ECO:0000256" key="10">
    <source>
        <dbReference type="HAMAP-Rule" id="MF_00033"/>
    </source>
</evidence>
<keyword evidence="3 10" id="KW-0328">Glycosyltransferase</keyword>